<evidence type="ECO:0000256" key="2">
    <source>
        <dbReference type="ARBA" id="ARBA00022692"/>
    </source>
</evidence>
<feature type="compositionally biased region" description="Basic and acidic residues" evidence="5">
    <location>
        <begin position="502"/>
        <end position="514"/>
    </location>
</feature>
<evidence type="ECO:0000256" key="6">
    <source>
        <dbReference type="SAM" id="Phobius"/>
    </source>
</evidence>
<feature type="compositionally biased region" description="Acidic residues" evidence="5">
    <location>
        <begin position="607"/>
        <end position="616"/>
    </location>
</feature>
<evidence type="ECO:0000313" key="8">
    <source>
        <dbReference type="Proteomes" id="UP000053257"/>
    </source>
</evidence>
<evidence type="ECO:0000256" key="5">
    <source>
        <dbReference type="SAM" id="MobiDB-lite"/>
    </source>
</evidence>
<evidence type="ECO:0000256" key="3">
    <source>
        <dbReference type="ARBA" id="ARBA00022989"/>
    </source>
</evidence>
<dbReference type="EMBL" id="KN840558">
    <property type="protein sequence ID" value="KIP04910.1"/>
    <property type="molecule type" value="Genomic_DNA"/>
</dbReference>
<dbReference type="GO" id="GO:0016020">
    <property type="term" value="C:membrane"/>
    <property type="evidence" value="ECO:0007669"/>
    <property type="project" value="UniProtKB-SubCell"/>
</dbReference>
<protein>
    <submittedName>
        <fullName evidence="7">Uncharacterized protein</fullName>
    </submittedName>
</protein>
<accession>A0A0C3S7V4</accession>
<gene>
    <name evidence="7" type="ORF">PHLGIDRAFT_120269</name>
</gene>
<keyword evidence="8" id="KW-1185">Reference proteome</keyword>
<feature type="region of interest" description="Disordered" evidence="5">
    <location>
        <begin position="26"/>
        <end position="61"/>
    </location>
</feature>
<dbReference type="STRING" id="745531.A0A0C3S7V4"/>
<organism evidence="7 8">
    <name type="scientific">Phlebiopsis gigantea (strain 11061_1 CR5-6)</name>
    <name type="common">White-rot fungus</name>
    <name type="synonym">Peniophora gigantea</name>
    <dbReference type="NCBI Taxonomy" id="745531"/>
    <lineage>
        <taxon>Eukaryota</taxon>
        <taxon>Fungi</taxon>
        <taxon>Dikarya</taxon>
        <taxon>Basidiomycota</taxon>
        <taxon>Agaricomycotina</taxon>
        <taxon>Agaricomycetes</taxon>
        <taxon>Polyporales</taxon>
        <taxon>Phanerochaetaceae</taxon>
        <taxon>Phlebiopsis</taxon>
    </lineage>
</organism>
<proteinExistence type="predicted"/>
<sequence>MLEAIQARGLHRRLKARFSPTQLFPITPLPTDDPATQPTNTATPATDTPAPATSARHRSGHPSDLFVDPDAFFDAFDVGYHFIQLNLFFLSDLFIDVYVVYQLLQLDQCVFCYIQHTFGPNPLGASVPTVTQTSTYSYHASQSFASLGASASASATGAASTTGSSVQVGPIIGIVVAVIAGVVGIIFAVTYFMRRSSRNIDDDYIRRQSMILPDDPSPFAGSRGFAPRPSSMVEKHGSDQPVSFGAQQYMQQDYHGYSNHDSFNPGQVVAMPPQAWSPVGPGTPHSGQPFFHPMGDTPVGSPISPGPYDSAYNAQGQLVRQPSAGANAFLERHGSNGAEMVLNRQPSSGPHAAFNRQPSLGPHTAFNRQPSPGPPVAFNRQPSPGPGAALNREPSTQSPYLTRQSPSAAAQIDPPPEAHYVDLNRSSVSPFQAAQYVEIANHLQAEPPAPLPTPMVAAAADEIFMKEDQLMPSVTTPRPLNVSAGRLASPTQRNGPSPFADPAHEDFGGMHVDDLPAPPSPAYSSMSRVDSSPPKLPELAVQERAFSPVTMDFPMSPPGHQESSPLAAPPTDFPVTPSEAHFADVPPTPRVRDTPSVPRPDTTYTVYDDDDAYGGI</sequence>
<feature type="compositionally biased region" description="Polar residues" evidence="5">
    <location>
        <begin position="393"/>
        <end position="408"/>
    </location>
</feature>
<dbReference type="PANTHER" id="PTHR15549">
    <property type="entry name" value="PAIRED IMMUNOGLOBULIN-LIKE TYPE 2 RECEPTOR"/>
    <property type="match status" value="1"/>
</dbReference>
<reference evidence="7 8" key="1">
    <citation type="journal article" date="2014" name="PLoS Genet.">
        <title>Analysis of the Phlebiopsis gigantea genome, transcriptome and secretome provides insight into its pioneer colonization strategies of wood.</title>
        <authorList>
            <person name="Hori C."/>
            <person name="Ishida T."/>
            <person name="Igarashi K."/>
            <person name="Samejima M."/>
            <person name="Suzuki H."/>
            <person name="Master E."/>
            <person name="Ferreira P."/>
            <person name="Ruiz-Duenas F.J."/>
            <person name="Held B."/>
            <person name="Canessa P."/>
            <person name="Larrondo L.F."/>
            <person name="Schmoll M."/>
            <person name="Druzhinina I.S."/>
            <person name="Kubicek C.P."/>
            <person name="Gaskell J.A."/>
            <person name="Kersten P."/>
            <person name="St John F."/>
            <person name="Glasner J."/>
            <person name="Sabat G."/>
            <person name="Splinter BonDurant S."/>
            <person name="Syed K."/>
            <person name="Yadav J."/>
            <person name="Mgbeahuruike A.C."/>
            <person name="Kovalchuk A."/>
            <person name="Asiegbu F.O."/>
            <person name="Lackner G."/>
            <person name="Hoffmeister D."/>
            <person name="Rencoret J."/>
            <person name="Gutierrez A."/>
            <person name="Sun H."/>
            <person name="Lindquist E."/>
            <person name="Barry K."/>
            <person name="Riley R."/>
            <person name="Grigoriev I.V."/>
            <person name="Henrissat B."/>
            <person name="Kues U."/>
            <person name="Berka R.M."/>
            <person name="Martinez A.T."/>
            <person name="Covert S.F."/>
            <person name="Blanchette R.A."/>
            <person name="Cullen D."/>
        </authorList>
    </citation>
    <scope>NUCLEOTIDE SEQUENCE [LARGE SCALE GENOMIC DNA]</scope>
    <source>
        <strain evidence="7 8">11061_1 CR5-6</strain>
    </source>
</reference>
<keyword evidence="2 6" id="KW-0812">Transmembrane</keyword>
<evidence type="ECO:0000256" key="4">
    <source>
        <dbReference type="ARBA" id="ARBA00023136"/>
    </source>
</evidence>
<dbReference type="GO" id="GO:0071944">
    <property type="term" value="C:cell periphery"/>
    <property type="evidence" value="ECO:0007669"/>
    <property type="project" value="UniProtKB-ARBA"/>
</dbReference>
<feature type="region of interest" description="Disordered" evidence="5">
    <location>
        <begin position="340"/>
        <end position="422"/>
    </location>
</feature>
<feature type="region of interest" description="Disordered" evidence="5">
    <location>
        <begin position="474"/>
        <end position="616"/>
    </location>
</feature>
<name>A0A0C3S7V4_PHLG1</name>
<evidence type="ECO:0000256" key="1">
    <source>
        <dbReference type="ARBA" id="ARBA00004167"/>
    </source>
</evidence>
<evidence type="ECO:0000313" key="7">
    <source>
        <dbReference type="EMBL" id="KIP04910.1"/>
    </source>
</evidence>
<keyword evidence="4 6" id="KW-0472">Membrane</keyword>
<dbReference type="AlphaFoldDB" id="A0A0C3S7V4"/>
<keyword evidence="3 6" id="KW-1133">Transmembrane helix</keyword>
<dbReference type="Proteomes" id="UP000053257">
    <property type="component" value="Unassembled WGS sequence"/>
</dbReference>
<dbReference type="OrthoDB" id="3263296at2759"/>
<dbReference type="InterPro" id="IPR051694">
    <property type="entry name" value="Immunoregulatory_rcpt-like"/>
</dbReference>
<feature type="transmembrane region" description="Helical" evidence="6">
    <location>
        <begin position="171"/>
        <end position="192"/>
    </location>
</feature>
<dbReference type="HOGENOM" id="CLU_443518_0_0_1"/>
<feature type="compositionally biased region" description="Low complexity" evidence="5">
    <location>
        <begin position="30"/>
        <end position="54"/>
    </location>
</feature>
<comment type="subcellular location">
    <subcellularLocation>
        <location evidence="1">Membrane</location>
        <topology evidence="1">Single-pass membrane protein</topology>
    </subcellularLocation>
</comment>